<gene>
    <name evidence="3" type="ORF">HMPREF9448_00843</name>
</gene>
<dbReference type="PANTHER" id="PTHR43405">
    <property type="entry name" value="GLYCOSYL HYDROLASE DIGH"/>
    <property type="match status" value="1"/>
</dbReference>
<dbReference type="Gene3D" id="3.20.20.80">
    <property type="entry name" value="Glycosidases"/>
    <property type="match status" value="1"/>
</dbReference>
<keyword evidence="4" id="KW-1185">Reference proteome</keyword>
<dbReference type="RefSeq" id="WP_008861337.1">
    <property type="nucleotide sequence ID" value="NZ_JH815203.1"/>
</dbReference>
<dbReference type="Pfam" id="PF02638">
    <property type="entry name" value="GHL10"/>
    <property type="match status" value="1"/>
</dbReference>
<protein>
    <recommendedName>
        <fullName evidence="2">Glycosyl hydrolase-like 10 domain-containing protein</fullName>
    </recommendedName>
</protein>
<evidence type="ECO:0000259" key="2">
    <source>
        <dbReference type="Pfam" id="PF02638"/>
    </source>
</evidence>
<dbReference type="PANTHER" id="PTHR43405:SF1">
    <property type="entry name" value="GLYCOSYL HYDROLASE DIGH"/>
    <property type="match status" value="1"/>
</dbReference>
<dbReference type="Gene3D" id="2.60.40.10">
    <property type="entry name" value="Immunoglobulins"/>
    <property type="match status" value="3"/>
</dbReference>
<feature type="domain" description="Glycosyl hydrolase-like 10" evidence="2">
    <location>
        <begin position="28"/>
        <end position="347"/>
    </location>
</feature>
<dbReference type="STRING" id="742726.HMPREF9448_00843"/>
<dbReference type="OrthoDB" id="9773203at2"/>
<dbReference type="SUPFAM" id="SSF51445">
    <property type="entry name" value="(Trans)glycosidases"/>
    <property type="match status" value="1"/>
</dbReference>
<evidence type="ECO:0000256" key="1">
    <source>
        <dbReference type="ARBA" id="ARBA00022729"/>
    </source>
</evidence>
<comment type="caution">
    <text evidence="3">The sequence shown here is derived from an EMBL/GenBank/DDBJ whole genome shotgun (WGS) entry which is preliminary data.</text>
</comment>
<keyword evidence="1" id="KW-0732">Signal</keyword>
<dbReference type="EMBL" id="ADLE01000007">
    <property type="protein sequence ID" value="EJZ65113.1"/>
    <property type="molecule type" value="Genomic_DNA"/>
</dbReference>
<dbReference type="AlphaFoldDB" id="K0X194"/>
<sequence length="919" mass="103467">MKYIAKIAIVLFTFWLAIPTVAQTPKKEVRAFWLSTVWRLTWPKTTVISNTGNAQEIQEQKDELIMLLDSVKAANANTVYFQVRGRCDAMYKSSYEPWSSDLVATRGMDPGYDPLLFAVEEAHKRGIEIHAWFNPYRYESVLHQWDGTPQNYRESHPEWLLDYSDGSILNPAMPEVRDHITAIIQEVVQNYDIDGVVFDDYFYMSGTTDDMDDELYQQSNPDNLSRADWRRQNVNKLIAQVYRMIQSEKPYVRFGISPAGVWCTDATIAERYGVTPTPVGSDWAYDDIFCDPMAWIQEHSIDYISPQIYWTIGSSSDYTLIAEWWSQIVRQFGCHFYSSHSASDLSSAKMPSKYGKTTTGTLSFDLNGEKVSSKALSPIERKTAEENEYIVDGATASFKGSELVNQIKVNRTYDKTGAPGSVFYNMRKVTHTSGMLSLLRSDVYKYPALIPAISWKATSDPGLVSNIAFTNGQLSWTGAEGMRYAVYAVPENAAQTTACRDARYLLGLSYSTDYSIPTVYRTGYTYAVSIVDRYGNEYAPLFMGATAGTNEAVTLNTPVNNGTAIGNYEFTWSSVADASYYIDIARDDLFTDLILSRETTGTSFPSSYLPDLEKGTYYWRIRTRKANCSDGISSVYAFQSGPFEIESPTKGATEVSVTPSITWTEYPNATEYRLEINKYDDFRSMGKVLDQRYSEHSITLPEGVLVGNTKYYARVTAYAGSTESISKTTNFTTESKEPSIPVILYPTQGATVEATSLQVRWAEEPFASTFRIELHTNDQFTPIRNVKRQTVNAFTYETEFDNLTDGTWYLRARSEYVGGETEYCDTISFTFKNSSGMETLEKRGKCYVIQGENPALVVGNDARHITVDVANLSGQIIGRFADMENPAAGDRIELSGLVRGVYAVIVHIDGKREILKLIH</sequence>
<dbReference type="InterPro" id="IPR052177">
    <property type="entry name" value="Divisome_Glycosyl_Hydrolase"/>
</dbReference>
<dbReference type="HOGENOM" id="CLU_314666_0_0_10"/>
<dbReference type="GeneID" id="77848155"/>
<dbReference type="Proteomes" id="UP000006044">
    <property type="component" value="Unassembled WGS sequence"/>
</dbReference>
<dbReference type="PATRIC" id="fig|742726.3.peg.906"/>
<dbReference type="InterPro" id="IPR017853">
    <property type="entry name" value="GH"/>
</dbReference>
<evidence type="ECO:0000313" key="4">
    <source>
        <dbReference type="Proteomes" id="UP000006044"/>
    </source>
</evidence>
<proteinExistence type="predicted"/>
<name>K0X194_9BACT</name>
<dbReference type="eggNOG" id="COG1649">
    <property type="taxonomic scope" value="Bacteria"/>
</dbReference>
<dbReference type="InterPro" id="IPR013783">
    <property type="entry name" value="Ig-like_fold"/>
</dbReference>
<reference evidence="3 4" key="1">
    <citation type="submission" date="2012-08" db="EMBL/GenBank/DDBJ databases">
        <title>The Genome Sequence of Barnesiella intestinihominis YIT 11860.</title>
        <authorList>
            <consortium name="The Broad Institute Genome Sequencing Platform"/>
            <person name="Earl A."/>
            <person name="Ward D."/>
            <person name="Feldgarden M."/>
            <person name="Gevers D."/>
            <person name="Morotomi M."/>
            <person name="Walker B."/>
            <person name="Young S.K."/>
            <person name="Zeng Q."/>
            <person name="Gargeya S."/>
            <person name="Fitzgerald M."/>
            <person name="Haas B."/>
            <person name="Abouelleil A."/>
            <person name="Alvarado L."/>
            <person name="Arachchi H.M."/>
            <person name="Berlin A.M."/>
            <person name="Chapman S.B."/>
            <person name="Goldberg J."/>
            <person name="Griggs A."/>
            <person name="Gujja S."/>
            <person name="Hansen M."/>
            <person name="Howarth C."/>
            <person name="Imamovic A."/>
            <person name="Larimer J."/>
            <person name="McCowen C."/>
            <person name="Montmayeur A."/>
            <person name="Murphy C."/>
            <person name="Neiman D."/>
            <person name="Pearson M."/>
            <person name="Priest M."/>
            <person name="Roberts A."/>
            <person name="Saif S."/>
            <person name="Shea T."/>
            <person name="Sisk P."/>
            <person name="Sykes S."/>
            <person name="Wortman J."/>
            <person name="Nusbaum C."/>
            <person name="Birren B."/>
        </authorList>
    </citation>
    <scope>NUCLEOTIDE SEQUENCE [LARGE SCALE GENOMIC DNA]</scope>
    <source>
        <strain evidence="3 4">YIT 11860</strain>
    </source>
</reference>
<organism evidence="3 4">
    <name type="scientific">Barnesiella intestinihominis YIT 11860</name>
    <dbReference type="NCBI Taxonomy" id="742726"/>
    <lineage>
        <taxon>Bacteria</taxon>
        <taxon>Pseudomonadati</taxon>
        <taxon>Bacteroidota</taxon>
        <taxon>Bacteroidia</taxon>
        <taxon>Bacteroidales</taxon>
        <taxon>Barnesiellaceae</taxon>
        <taxon>Barnesiella</taxon>
    </lineage>
</organism>
<dbReference type="InterPro" id="IPR003790">
    <property type="entry name" value="GHL10"/>
</dbReference>
<evidence type="ECO:0000313" key="3">
    <source>
        <dbReference type="EMBL" id="EJZ65113.1"/>
    </source>
</evidence>
<accession>K0X194</accession>